<dbReference type="GO" id="GO:0008270">
    <property type="term" value="F:zinc ion binding"/>
    <property type="evidence" value="ECO:0007669"/>
    <property type="project" value="InterPro"/>
</dbReference>
<sequence length="378" mass="39337">MQCVATTRALPASDPLSLIDLDLPAPQPGPHDLLVRVQAVSVNPADMRMRLRKADDGRPAVLGWDVAGEVIATGPAATGFHVGDAVYYAGDLQRPGGNSALHAVDAALVGHRPRTLGAAEAAALPLTALTAWEALFEHFGLPAPDLQPPAAEAAPRTLLIVGGAGGVGSIAIQLARQVPGLTVIATASRPASRDWCLRMGAHAVVDHFADLPAQCAALGHPQVDLALLLHSPDRHFPALAALLAPRGRLCCAVPFDTPPDLNTLMRKSASLHWEFMFTRSLFGTADKARQGAILNVVAALVDAGRLASTATTHLGPLSAQALRQAHIQLEQGRTVGKIVLGGFPDTPMASPPGTTAPLIHGGRPPTHGRPTARRQSVP</sequence>
<evidence type="ECO:0000256" key="3">
    <source>
        <dbReference type="SAM" id="MobiDB-lite"/>
    </source>
</evidence>
<dbReference type="SUPFAM" id="SSF51735">
    <property type="entry name" value="NAD(P)-binding Rossmann-fold domains"/>
    <property type="match status" value="1"/>
</dbReference>
<name>A0A7H0HG72_9BURK</name>
<dbReference type="InterPro" id="IPR051603">
    <property type="entry name" value="Zinc-ADH_QOR/CCCR"/>
</dbReference>
<dbReference type="SUPFAM" id="SSF50129">
    <property type="entry name" value="GroES-like"/>
    <property type="match status" value="1"/>
</dbReference>
<keyword evidence="2" id="KW-0479">Metal-binding</keyword>
<evidence type="ECO:0000256" key="2">
    <source>
        <dbReference type="RuleBase" id="RU364000"/>
    </source>
</evidence>
<dbReference type="Pfam" id="PF13602">
    <property type="entry name" value="ADH_zinc_N_2"/>
    <property type="match status" value="1"/>
</dbReference>
<keyword evidence="6" id="KW-1185">Reference proteome</keyword>
<dbReference type="InterPro" id="IPR011032">
    <property type="entry name" value="GroES-like_sf"/>
</dbReference>
<dbReference type="Gene3D" id="3.40.50.720">
    <property type="entry name" value="NAD(P)-binding Rossmann-like Domain"/>
    <property type="match status" value="1"/>
</dbReference>
<dbReference type="AlphaFoldDB" id="A0A7H0HG72"/>
<evidence type="ECO:0000313" key="6">
    <source>
        <dbReference type="Proteomes" id="UP000516057"/>
    </source>
</evidence>
<dbReference type="CDD" id="cd08252">
    <property type="entry name" value="AL_MDR"/>
    <property type="match status" value="1"/>
</dbReference>
<dbReference type="InterPro" id="IPR036291">
    <property type="entry name" value="NAD(P)-bd_dom_sf"/>
</dbReference>
<dbReference type="InterPro" id="IPR014182">
    <property type="entry name" value="ADH_Zn_typ-1"/>
</dbReference>
<dbReference type="Gene3D" id="3.90.180.10">
    <property type="entry name" value="Medium-chain alcohol dehydrogenases, catalytic domain"/>
    <property type="match status" value="1"/>
</dbReference>
<reference evidence="5 6" key="1">
    <citation type="submission" date="2020-08" db="EMBL/GenBank/DDBJ databases">
        <title>Genome sequence of Acidovorax monticola KACC 19171T.</title>
        <authorList>
            <person name="Hyun D.-W."/>
            <person name="Bae J.-W."/>
        </authorList>
    </citation>
    <scope>NUCLEOTIDE SEQUENCE [LARGE SCALE GENOMIC DNA]</scope>
    <source>
        <strain evidence="5 6">KACC 19171</strain>
    </source>
</reference>
<dbReference type="SMART" id="SM00829">
    <property type="entry name" value="PKS_ER"/>
    <property type="match status" value="1"/>
</dbReference>
<gene>
    <name evidence="5" type="ORF">H9L24_00440</name>
</gene>
<dbReference type="InterPro" id="IPR013154">
    <property type="entry name" value="ADH-like_N"/>
</dbReference>
<feature type="region of interest" description="Disordered" evidence="3">
    <location>
        <begin position="347"/>
        <end position="378"/>
    </location>
</feature>
<organism evidence="5 6">
    <name type="scientific">Paenacidovorax monticola</name>
    <dbReference type="NCBI Taxonomy" id="1926868"/>
    <lineage>
        <taxon>Bacteria</taxon>
        <taxon>Pseudomonadati</taxon>
        <taxon>Pseudomonadota</taxon>
        <taxon>Betaproteobacteria</taxon>
        <taxon>Burkholderiales</taxon>
        <taxon>Comamonadaceae</taxon>
        <taxon>Paenacidovorax</taxon>
    </lineage>
</organism>
<comment type="similarity">
    <text evidence="2">Belongs to the zinc-containing alcohol dehydrogenase family. Quinone oxidoreductase subfamily.</text>
</comment>
<evidence type="ECO:0000313" key="5">
    <source>
        <dbReference type="EMBL" id="QNP59538.1"/>
    </source>
</evidence>
<proteinExistence type="inferred from homology"/>
<dbReference type="RefSeq" id="WP_187736521.1">
    <property type="nucleotide sequence ID" value="NZ_CP060790.1"/>
</dbReference>
<dbReference type="EMBL" id="CP060790">
    <property type="protein sequence ID" value="QNP59538.1"/>
    <property type="molecule type" value="Genomic_DNA"/>
</dbReference>
<dbReference type="GO" id="GO:0016491">
    <property type="term" value="F:oxidoreductase activity"/>
    <property type="evidence" value="ECO:0007669"/>
    <property type="project" value="UniProtKB-KW"/>
</dbReference>
<protein>
    <recommendedName>
        <fullName evidence="2">Zinc-type alcohol dehydrogenase-like protein</fullName>
    </recommendedName>
</protein>
<dbReference type="PANTHER" id="PTHR44154:SF1">
    <property type="entry name" value="QUINONE OXIDOREDUCTASE"/>
    <property type="match status" value="1"/>
</dbReference>
<feature type="domain" description="Enoyl reductase (ER)" evidence="4">
    <location>
        <begin position="12"/>
        <end position="340"/>
    </location>
</feature>
<dbReference type="NCBIfam" id="TIGR02817">
    <property type="entry name" value="adh_fam_1"/>
    <property type="match status" value="1"/>
</dbReference>
<dbReference type="Pfam" id="PF08240">
    <property type="entry name" value="ADH_N"/>
    <property type="match status" value="1"/>
</dbReference>
<evidence type="ECO:0000259" key="4">
    <source>
        <dbReference type="SMART" id="SM00829"/>
    </source>
</evidence>
<keyword evidence="2" id="KW-0862">Zinc</keyword>
<dbReference type="Proteomes" id="UP000516057">
    <property type="component" value="Chromosome"/>
</dbReference>
<keyword evidence="1" id="KW-0521">NADP</keyword>
<keyword evidence="2" id="KW-0560">Oxidoreductase</keyword>
<accession>A0A7H0HG72</accession>
<evidence type="ECO:0000256" key="1">
    <source>
        <dbReference type="ARBA" id="ARBA00022857"/>
    </source>
</evidence>
<dbReference type="InterPro" id="IPR020843">
    <property type="entry name" value="ER"/>
</dbReference>
<dbReference type="PANTHER" id="PTHR44154">
    <property type="entry name" value="QUINONE OXIDOREDUCTASE"/>
    <property type="match status" value="1"/>
</dbReference>
<dbReference type="KEGG" id="amon:H9L24_00440"/>